<dbReference type="PROSITE" id="PS50893">
    <property type="entry name" value="ABC_TRANSPORTER_2"/>
    <property type="match status" value="1"/>
</dbReference>
<dbReference type="InterPro" id="IPR027417">
    <property type="entry name" value="P-loop_NTPase"/>
</dbReference>
<protein>
    <submittedName>
        <fullName evidence="6">ABC transporter ATP-binding protein</fullName>
    </submittedName>
</protein>
<evidence type="ECO:0000313" key="7">
    <source>
        <dbReference type="Proteomes" id="UP000739565"/>
    </source>
</evidence>
<evidence type="ECO:0000256" key="3">
    <source>
        <dbReference type="ARBA" id="ARBA00022741"/>
    </source>
</evidence>
<dbReference type="AlphaFoldDB" id="A0A953T8B6"/>
<dbReference type="InterPro" id="IPR003439">
    <property type="entry name" value="ABC_transporter-like_ATP-bd"/>
</dbReference>
<dbReference type="SUPFAM" id="SSF52540">
    <property type="entry name" value="P-loop containing nucleoside triphosphate hydrolases"/>
    <property type="match status" value="1"/>
</dbReference>
<dbReference type="Gene3D" id="3.40.50.300">
    <property type="entry name" value="P-loop containing nucleotide triphosphate hydrolases"/>
    <property type="match status" value="1"/>
</dbReference>
<evidence type="ECO:0000256" key="1">
    <source>
        <dbReference type="ARBA" id="ARBA00022448"/>
    </source>
</evidence>
<organism evidence="6 7">
    <name type="scientific">Zwartia hollandica</name>
    <dbReference type="NCBI Taxonomy" id="324606"/>
    <lineage>
        <taxon>Bacteria</taxon>
        <taxon>Pseudomonadati</taxon>
        <taxon>Pseudomonadota</taxon>
        <taxon>Betaproteobacteria</taxon>
        <taxon>Burkholderiales</taxon>
        <taxon>Alcaligenaceae</taxon>
        <taxon>Zwartia</taxon>
    </lineage>
</organism>
<dbReference type="PANTHER" id="PTHR45772:SF7">
    <property type="entry name" value="AMINO ACID ABC TRANSPORTER ATP-BINDING PROTEIN"/>
    <property type="match status" value="1"/>
</dbReference>
<evidence type="ECO:0000256" key="2">
    <source>
        <dbReference type="ARBA" id="ARBA00022475"/>
    </source>
</evidence>
<evidence type="ECO:0000256" key="4">
    <source>
        <dbReference type="ARBA" id="ARBA00022840"/>
    </source>
</evidence>
<keyword evidence="2" id="KW-1003">Cell membrane</keyword>
<keyword evidence="2" id="KW-0472">Membrane</keyword>
<dbReference type="RefSeq" id="WP_259661955.1">
    <property type="nucleotide sequence ID" value="NZ_JAHXRI010000010.1"/>
</dbReference>
<dbReference type="GO" id="GO:0015188">
    <property type="term" value="F:L-isoleucine transmembrane transporter activity"/>
    <property type="evidence" value="ECO:0007669"/>
    <property type="project" value="TreeGrafter"/>
</dbReference>
<dbReference type="InterPro" id="IPR003593">
    <property type="entry name" value="AAA+_ATPase"/>
</dbReference>
<keyword evidence="7" id="KW-1185">Reference proteome</keyword>
<keyword evidence="3" id="KW-0547">Nucleotide-binding</keyword>
<dbReference type="EMBL" id="JAHXRI010000010">
    <property type="protein sequence ID" value="MBZ1351559.1"/>
    <property type="molecule type" value="Genomic_DNA"/>
</dbReference>
<sequence length="260" mass="28544">MQTKMLLQTRHLSLQFGGLKAVDDVSIDVPQGQIRGLIGPNGAGKTTLINSISGAIQCTSGEIVFDGVNIEKMAPHLISALGMSRSFQHVQIFGDRSVRDNVLIGMHRQLKIGLLAQLLGTPHARRLELEAKEKADILLRRFELLEDAERPASLLPYGMLKRLDLARALAAKPKLLLLDEPTSGMSEEEALTAIKMLKSIVREEGMTLLVIEHNMRVMMQLADFISVLHLGRVITQGTPEQVTQDPIAIEAYLGEEVADA</sequence>
<dbReference type="Pfam" id="PF00005">
    <property type="entry name" value="ABC_tran"/>
    <property type="match status" value="1"/>
</dbReference>
<dbReference type="GO" id="GO:1903805">
    <property type="term" value="P:L-valine import across plasma membrane"/>
    <property type="evidence" value="ECO:0007669"/>
    <property type="project" value="TreeGrafter"/>
</dbReference>
<dbReference type="InterPro" id="IPR051120">
    <property type="entry name" value="ABC_AA/LPS_Transport"/>
</dbReference>
<dbReference type="GO" id="GO:0005524">
    <property type="term" value="F:ATP binding"/>
    <property type="evidence" value="ECO:0007669"/>
    <property type="project" value="UniProtKB-KW"/>
</dbReference>
<keyword evidence="1" id="KW-0813">Transport</keyword>
<keyword evidence="4 6" id="KW-0067">ATP-binding</keyword>
<dbReference type="PANTHER" id="PTHR45772">
    <property type="entry name" value="CONSERVED COMPONENT OF ABC TRANSPORTER FOR NATURAL AMINO ACIDS-RELATED"/>
    <property type="match status" value="1"/>
</dbReference>
<dbReference type="GO" id="GO:0016887">
    <property type="term" value="F:ATP hydrolysis activity"/>
    <property type="evidence" value="ECO:0007669"/>
    <property type="project" value="InterPro"/>
</dbReference>
<feature type="domain" description="ABC transporter" evidence="5">
    <location>
        <begin position="7"/>
        <end position="255"/>
    </location>
</feature>
<proteinExistence type="predicted"/>
<reference evidence="6" key="1">
    <citation type="submission" date="2021-07" db="EMBL/GenBank/DDBJ databases">
        <title>New genus and species of the family Alcaligenaceae.</title>
        <authorList>
            <person name="Hahn M.W."/>
        </authorList>
    </citation>
    <scope>NUCLEOTIDE SEQUENCE</scope>
    <source>
        <strain evidence="6">LF4-65</strain>
    </source>
</reference>
<dbReference type="GO" id="GO:1903806">
    <property type="term" value="P:L-isoleucine import across plasma membrane"/>
    <property type="evidence" value="ECO:0007669"/>
    <property type="project" value="TreeGrafter"/>
</dbReference>
<dbReference type="CDD" id="cd03219">
    <property type="entry name" value="ABC_Mj1267_LivG_branched"/>
    <property type="match status" value="1"/>
</dbReference>
<comment type="caution">
    <text evidence="6">The sequence shown here is derived from an EMBL/GenBank/DDBJ whole genome shotgun (WGS) entry which is preliminary data.</text>
</comment>
<dbReference type="Proteomes" id="UP000739565">
    <property type="component" value="Unassembled WGS sequence"/>
</dbReference>
<evidence type="ECO:0000313" key="6">
    <source>
        <dbReference type="EMBL" id="MBZ1351559.1"/>
    </source>
</evidence>
<dbReference type="GO" id="GO:0015808">
    <property type="term" value="P:L-alanine transport"/>
    <property type="evidence" value="ECO:0007669"/>
    <property type="project" value="TreeGrafter"/>
</dbReference>
<dbReference type="GO" id="GO:0005886">
    <property type="term" value="C:plasma membrane"/>
    <property type="evidence" value="ECO:0007669"/>
    <property type="project" value="TreeGrafter"/>
</dbReference>
<dbReference type="GO" id="GO:0042941">
    <property type="term" value="P:D-alanine transmembrane transport"/>
    <property type="evidence" value="ECO:0007669"/>
    <property type="project" value="TreeGrafter"/>
</dbReference>
<name>A0A953T8B6_9BURK</name>
<evidence type="ECO:0000259" key="5">
    <source>
        <dbReference type="PROSITE" id="PS50893"/>
    </source>
</evidence>
<gene>
    <name evidence="6" type="ORF">KZZ10_12970</name>
</gene>
<dbReference type="InterPro" id="IPR032823">
    <property type="entry name" value="BCA_ABC_TP_C"/>
</dbReference>
<accession>A0A953T8B6</accession>
<dbReference type="GO" id="GO:0015192">
    <property type="term" value="F:L-phenylalanine transmembrane transporter activity"/>
    <property type="evidence" value="ECO:0007669"/>
    <property type="project" value="TreeGrafter"/>
</dbReference>
<dbReference type="FunFam" id="3.40.50.300:FF:000421">
    <property type="entry name" value="Branched-chain amino acid ABC transporter ATP-binding protein"/>
    <property type="match status" value="1"/>
</dbReference>
<dbReference type="GO" id="GO:0005304">
    <property type="term" value="F:L-valine transmembrane transporter activity"/>
    <property type="evidence" value="ECO:0007669"/>
    <property type="project" value="TreeGrafter"/>
</dbReference>
<dbReference type="SMART" id="SM00382">
    <property type="entry name" value="AAA"/>
    <property type="match status" value="1"/>
</dbReference>
<dbReference type="Pfam" id="PF12399">
    <property type="entry name" value="BCA_ABC_TP_C"/>
    <property type="match status" value="1"/>
</dbReference>